<accession>A0A0G0Z403</accession>
<dbReference type="PANTHER" id="PTHR46470:SF2">
    <property type="entry name" value="GLYCERALDEHYDE 3-PHOSPHATE PHOSPHATASE"/>
    <property type="match status" value="1"/>
</dbReference>
<gene>
    <name evidence="4" type="ORF">UV06_C0001G0213</name>
</gene>
<dbReference type="AlphaFoldDB" id="A0A0G0Z403"/>
<evidence type="ECO:0000313" key="5">
    <source>
        <dbReference type="Proteomes" id="UP000033854"/>
    </source>
</evidence>
<dbReference type="InterPro" id="IPR051400">
    <property type="entry name" value="HAD-like_hydrolase"/>
</dbReference>
<name>A0A0G0Z403_9BACT</name>
<dbReference type="EMBL" id="LCDA01000001">
    <property type="protein sequence ID" value="KKS43479.1"/>
    <property type="molecule type" value="Genomic_DNA"/>
</dbReference>
<proteinExistence type="predicted"/>
<organism evidence="4 5">
    <name type="scientific">Candidatus Collierbacteria bacterium GW2011_GWA2_42_17</name>
    <dbReference type="NCBI Taxonomy" id="1618378"/>
    <lineage>
        <taxon>Bacteria</taxon>
        <taxon>Candidatus Collieribacteriota</taxon>
    </lineage>
</organism>
<dbReference type="GO" id="GO:0046872">
    <property type="term" value="F:metal ion binding"/>
    <property type="evidence" value="ECO:0007669"/>
    <property type="project" value="UniProtKB-KW"/>
</dbReference>
<evidence type="ECO:0000313" key="4">
    <source>
        <dbReference type="EMBL" id="KKS43479.1"/>
    </source>
</evidence>
<dbReference type="Pfam" id="PF00702">
    <property type="entry name" value="Hydrolase"/>
    <property type="match status" value="1"/>
</dbReference>
<keyword evidence="2 4" id="KW-0378">Hydrolase</keyword>
<dbReference type="SFLD" id="SFLDG01129">
    <property type="entry name" value="C1.5:_HAD__Beta-PGM__Phosphata"/>
    <property type="match status" value="1"/>
</dbReference>
<dbReference type="PANTHER" id="PTHR46470">
    <property type="entry name" value="N-ACYLNEURAMINATE-9-PHOSPHATASE"/>
    <property type="match status" value="1"/>
</dbReference>
<evidence type="ECO:0000256" key="1">
    <source>
        <dbReference type="ARBA" id="ARBA00022723"/>
    </source>
</evidence>
<dbReference type="GO" id="GO:0016791">
    <property type="term" value="F:phosphatase activity"/>
    <property type="evidence" value="ECO:0007669"/>
    <property type="project" value="TreeGrafter"/>
</dbReference>
<keyword evidence="1" id="KW-0479">Metal-binding</keyword>
<dbReference type="Proteomes" id="UP000033854">
    <property type="component" value="Unassembled WGS sequence"/>
</dbReference>
<keyword evidence="3" id="KW-0460">Magnesium</keyword>
<evidence type="ECO:0000256" key="2">
    <source>
        <dbReference type="ARBA" id="ARBA00022801"/>
    </source>
</evidence>
<dbReference type="InterPro" id="IPR036412">
    <property type="entry name" value="HAD-like_sf"/>
</dbReference>
<sequence length="246" mass="28024">MIEREPIHNQTAEKLRQLDIKAVLFDLDDTLIHTGELFSKYMTEYVETISTLLRIDPQTLRIRLQELNDEGYHKMGVSPQRWSLVLDQLSQELNDDGVVKENLNILMKIYTDEPRIKSGAKVMLKGLKDSGFKLGLVTHANTDWTMRKLNQTGLLNFFDTIKIADENGFKTVEHWKSGIEMLGVEGHQCLVVGDNLKGDIIPSFSLGAKVLWMPSSWSVYRQGEVPEGTIVMDELSDFWDAVQKLA</sequence>
<dbReference type="InterPro" id="IPR023214">
    <property type="entry name" value="HAD_sf"/>
</dbReference>
<dbReference type="Gene3D" id="1.10.150.520">
    <property type="match status" value="1"/>
</dbReference>
<dbReference type="SUPFAM" id="SSF56784">
    <property type="entry name" value="HAD-like"/>
    <property type="match status" value="1"/>
</dbReference>
<dbReference type="Gene3D" id="3.40.50.1000">
    <property type="entry name" value="HAD superfamily/HAD-like"/>
    <property type="match status" value="1"/>
</dbReference>
<dbReference type="SFLD" id="SFLDS00003">
    <property type="entry name" value="Haloacid_Dehalogenase"/>
    <property type="match status" value="1"/>
</dbReference>
<comment type="caution">
    <text evidence="4">The sequence shown here is derived from an EMBL/GenBank/DDBJ whole genome shotgun (WGS) entry which is preliminary data.</text>
</comment>
<protein>
    <submittedName>
        <fullName evidence="4">Hydrolase, HAD superfamily</fullName>
    </submittedName>
</protein>
<evidence type="ECO:0000256" key="3">
    <source>
        <dbReference type="ARBA" id="ARBA00022842"/>
    </source>
</evidence>
<reference evidence="4 5" key="1">
    <citation type="journal article" date="2015" name="Nature">
        <title>rRNA introns, odd ribosomes, and small enigmatic genomes across a large radiation of phyla.</title>
        <authorList>
            <person name="Brown C.T."/>
            <person name="Hug L.A."/>
            <person name="Thomas B.C."/>
            <person name="Sharon I."/>
            <person name="Castelle C.J."/>
            <person name="Singh A."/>
            <person name="Wilkins M.J."/>
            <person name="Williams K.H."/>
            <person name="Banfield J.F."/>
        </authorList>
    </citation>
    <scope>NUCLEOTIDE SEQUENCE [LARGE SCALE GENOMIC DNA]</scope>
</reference>